<keyword evidence="3 5" id="KW-0238">DNA-binding</keyword>
<reference evidence="7 8" key="1">
    <citation type="journal article" date="2012" name="Microbes Environ.">
        <title>Complete genome sequence of Bradyrhizobium sp. S23321: insights into symbiosis evolution in soil oligotrophs.</title>
        <authorList>
            <person name="Okubo T."/>
            <person name="Tsukui T."/>
            <person name="Maita H."/>
            <person name="Okamoto S."/>
            <person name="Oshima K."/>
            <person name="Fujisawa T."/>
            <person name="Saito A."/>
            <person name="Futamata H."/>
            <person name="Hattori R."/>
            <person name="Shimomura Y."/>
            <person name="Haruta S."/>
            <person name="Morimoto S."/>
            <person name="Wang Y."/>
            <person name="Sakai Y."/>
            <person name="Hattori M."/>
            <person name="Aizawa S."/>
            <person name="Nagashima K.V.P."/>
            <person name="Masuda S."/>
            <person name="Hattori T."/>
            <person name="Yamashita A."/>
            <person name="Bao Z."/>
            <person name="Hayatsu M."/>
            <person name="Kajiya-Kanegae H."/>
            <person name="Yoshinaga I."/>
            <person name="Sakamoto K."/>
            <person name="Toyota K."/>
            <person name="Nakao M."/>
            <person name="Kohara M."/>
            <person name="Anda M."/>
            <person name="Niwa R."/>
            <person name="Jung-Hwan P."/>
            <person name="Sameshima-Saito R."/>
            <person name="Tokuda S."/>
            <person name="Yamamoto S."/>
            <person name="Yamamoto S."/>
            <person name="Yokoyama T."/>
            <person name="Akutsu T."/>
            <person name="Nakamura Y."/>
            <person name="Nakahira-Yanaka Y."/>
            <person name="Takada Hoshino Y."/>
            <person name="Hirakawa H."/>
            <person name="Mitsui H."/>
            <person name="Terasawa K."/>
            <person name="Itakura M."/>
            <person name="Sato S."/>
            <person name="Ikeda-Ohtsubo W."/>
            <person name="Sakakura N."/>
            <person name="Kaminuma E."/>
            <person name="Minamisawa K."/>
        </authorList>
    </citation>
    <scope>NUCLEOTIDE SEQUENCE [LARGE SCALE GENOMIC DNA]</scope>
    <source>
        <strain evidence="7 8">S23321</strain>
    </source>
</reference>
<evidence type="ECO:0000313" key="7">
    <source>
        <dbReference type="EMBL" id="BAL73964.1"/>
    </source>
</evidence>
<dbReference type="SUPFAM" id="SSF46894">
    <property type="entry name" value="C-terminal effector domain of the bipartite response regulators"/>
    <property type="match status" value="1"/>
</dbReference>
<dbReference type="PANTHER" id="PTHR44858">
    <property type="entry name" value="TETRATRICOPEPTIDE REPEAT PROTEIN 6"/>
    <property type="match status" value="1"/>
</dbReference>
<dbReference type="InterPro" id="IPR001867">
    <property type="entry name" value="OmpR/PhoB-type_DNA-bd"/>
</dbReference>
<dbReference type="InterPro" id="IPR019734">
    <property type="entry name" value="TPR_rpt"/>
</dbReference>
<dbReference type="GO" id="GO:0000160">
    <property type="term" value="P:phosphorelay signal transduction system"/>
    <property type="evidence" value="ECO:0007669"/>
    <property type="project" value="InterPro"/>
</dbReference>
<evidence type="ECO:0000256" key="2">
    <source>
        <dbReference type="ARBA" id="ARBA00022803"/>
    </source>
</evidence>
<name>A0AAI8M8P6_9BRAD</name>
<dbReference type="KEGG" id="brs:S23_07440"/>
<dbReference type="InterPro" id="IPR036388">
    <property type="entry name" value="WH-like_DNA-bd_sf"/>
</dbReference>
<keyword evidence="2 4" id="KW-0802">TPR repeat</keyword>
<dbReference type="InterPro" id="IPR016032">
    <property type="entry name" value="Sig_transdc_resp-reg_C-effctor"/>
</dbReference>
<dbReference type="EMBL" id="AP012279">
    <property type="protein sequence ID" value="BAL73964.1"/>
    <property type="molecule type" value="Genomic_DNA"/>
</dbReference>
<feature type="domain" description="OmpR/PhoB-type" evidence="6">
    <location>
        <begin position="2"/>
        <end position="100"/>
    </location>
</feature>
<organism evidence="7 8">
    <name type="scientific">Bradyrhizobium cosmicum</name>
    <dbReference type="NCBI Taxonomy" id="1404864"/>
    <lineage>
        <taxon>Bacteria</taxon>
        <taxon>Pseudomonadati</taxon>
        <taxon>Pseudomonadota</taxon>
        <taxon>Alphaproteobacteria</taxon>
        <taxon>Hyphomicrobiales</taxon>
        <taxon>Nitrobacteraceae</taxon>
        <taxon>Bradyrhizobium</taxon>
    </lineage>
</organism>
<protein>
    <submittedName>
        <fullName evidence="7">Regulatory protein</fullName>
    </submittedName>
</protein>
<evidence type="ECO:0000259" key="6">
    <source>
        <dbReference type="PROSITE" id="PS51755"/>
    </source>
</evidence>
<proteinExistence type="predicted"/>
<feature type="repeat" description="TPR" evidence="4">
    <location>
        <begin position="392"/>
        <end position="425"/>
    </location>
</feature>
<dbReference type="SMART" id="SM00862">
    <property type="entry name" value="Trans_reg_C"/>
    <property type="match status" value="1"/>
</dbReference>
<sequence>MDLRFLFENYCLDAERRELTCGTELVAIGPKVFDLLLFLVRNRDQVVSRDDLLAAVWDGRIVSESTLTSHVNAVRKAIGDTGKEQRLIRTVSRKGMRFVGEVREDAPPARAAAAPSAIAIEAPAPILSLPDSPSIAVLPFRNLSGDAGQDYFADGVVEDIITALSRIRWLFVIARNSSFTYKGRTVNEKQVGRELGVRYVVEGSVRHAAGRVRITGQLVDAATGIHLWAERFEGTLDDIFELQDQIAISIVGAIASQLERAEIERARRKPTGNLSAYDHYLRAMPHLHRGTREAIDDALPLFHKAIALDPEFASAHAMAAWCHCWRKINGWMTDQPRESAEGIRLARLAMELGKDDAVALTRAGHTLAHLAGDVDGALALLDKALLLNPNLAAAWFLGGFLRAERGDPEAAIEFLTRAMRFSPLDPEMFRMQAGMAMSHLFAGRFDLALSWGEQSLRQLPSFVFVAVIIAACHGLAGQAEQARDAADHLRKLDPAFRISKLDGWIPIRRPEHRASLANGLRLAGLPE</sequence>
<dbReference type="Proteomes" id="UP000007886">
    <property type="component" value="Chromosome"/>
</dbReference>
<dbReference type="InterPro" id="IPR011990">
    <property type="entry name" value="TPR-like_helical_dom_sf"/>
</dbReference>
<evidence type="ECO:0000256" key="4">
    <source>
        <dbReference type="PROSITE-ProRule" id="PRU00339"/>
    </source>
</evidence>
<dbReference type="SMART" id="SM00028">
    <property type="entry name" value="TPR"/>
    <property type="match status" value="4"/>
</dbReference>
<dbReference type="PROSITE" id="PS50005">
    <property type="entry name" value="TPR"/>
    <property type="match status" value="1"/>
</dbReference>
<evidence type="ECO:0000256" key="5">
    <source>
        <dbReference type="PROSITE-ProRule" id="PRU01091"/>
    </source>
</evidence>
<dbReference type="SUPFAM" id="SSF48452">
    <property type="entry name" value="TPR-like"/>
    <property type="match status" value="1"/>
</dbReference>
<keyword evidence="8" id="KW-1185">Reference proteome</keyword>
<evidence type="ECO:0000256" key="1">
    <source>
        <dbReference type="ARBA" id="ARBA00022737"/>
    </source>
</evidence>
<dbReference type="PANTHER" id="PTHR44858:SF1">
    <property type="entry name" value="UDP-N-ACETYLGLUCOSAMINE--PEPTIDE N-ACETYLGLUCOSAMINYLTRANSFERASE SPINDLY-RELATED"/>
    <property type="match status" value="1"/>
</dbReference>
<dbReference type="PROSITE" id="PS51755">
    <property type="entry name" value="OMPR_PHOB"/>
    <property type="match status" value="1"/>
</dbReference>
<gene>
    <name evidence="7" type="ORF">S23_07440</name>
</gene>
<dbReference type="CDD" id="cd00383">
    <property type="entry name" value="trans_reg_C"/>
    <property type="match status" value="1"/>
</dbReference>
<dbReference type="Gene3D" id="3.40.50.10070">
    <property type="entry name" value="TolB, N-terminal domain"/>
    <property type="match status" value="1"/>
</dbReference>
<evidence type="ECO:0000313" key="8">
    <source>
        <dbReference type="Proteomes" id="UP000007886"/>
    </source>
</evidence>
<accession>A0AAI8M8P6</accession>
<dbReference type="Pfam" id="PF14559">
    <property type="entry name" value="TPR_19"/>
    <property type="match status" value="1"/>
</dbReference>
<feature type="DNA-binding region" description="OmpR/PhoB-type" evidence="5">
    <location>
        <begin position="2"/>
        <end position="100"/>
    </location>
</feature>
<dbReference type="InterPro" id="IPR050498">
    <property type="entry name" value="Ycf3"/>
</dbReference>
<dbReference type="Pfam" id="PF00486">
    <property type="entry name" value="Trans_reg_C"/>
    <property type="match status" value="1"/>
</dbReference>
<dbReference type="AlphaFoldDB" id="A0AAI8M8P6"/>
<dbReference type="Gene3D" id="1.25.40.10">
    <property type="entry name" value="Tetratricopeptide repeat domain"/>
    <property type="match status" value="1"/>
</dbReference>
<dbReference type="Gene3D" id="1.10.10.10">
    <property type="entry name" value="Winged helix-like DNA-binding domain superfamily/Winged helix DNA-binding domain"/>
    <property type="match status" value="1"/>
</dbReference>
<dbReference type="GO" id="GO:0003677">
    <property type="term" value="F:DNA binding"/>
    <property type="evidence" value="ECO:0007669"/>
    <property type="project" value="UniProtKB-UniRule"/>
</dbReference>
<dbReference type="GO" id="GO:0006355">
    <property type="term" value="P:regulation of DNA-templated transcription"/>
    <property type="evidence" value="ECO:0007669"/>
    <property type="project" value="InterPro"/>
</dbReference>
<keyword evidence="1" id="KW-0677">Repeat</keyword>
<evidence type="ECO:0000256" key="3">
    <source>
        <dbReference type="ARBA" id="ARBA00023125"/>
    </source>
</evidence>